<sequence>MQANRHPINPNIYGTAWATQVQLGDLNAPINRYGGNNSSRYNWNLNADNRGSDWFFQSIADTSSVAGERGDTIVGAAKNVGVQAMITIPMVPYIAKLGANRGMIWSFSKAKYGNQTNYDPWHSDSGNGVSAAAGNPYITGNDPLDANVANSPATQTAWVNHLISKWGASNAGGVKYYIMDNEPSLWNSTHRDVHPAGETYDELFNAYKTYALGIRNADPNALIVGPEEWGWTGYFFSGADAAYGSSHGWGGPFPDKTAHSNMDHVPWLLKTLKAYQTSSGKQLLNVFSLHYYPQQGEFGDDDSAGMRAIRNRSTRSLWDPSYTDTSWIGSNVQLIPRMKSWVSTYYPGLQTAITEYNWGDESQLNGATTQADIYGIFGREGLDMGARWGTPDTKTPTYLAMKIYRNYDGAKSTFGDTSVGCTVPNPDNLSAFAAEKTADGSVRVMVINKLASAASIRIDLSNFSSADVASSWQISSATQTSINHLADVSVKSNSLATTVPAQSITLYVFAKATTGPQYDFEANTQSWGGSGAPISSVAWSTAQHSSGTHSLAVNLNGAAGAASVVVANPTTPAGKTVIYHVWIPTGSKIKSVQAWVMQPASGNNTFTGTIKTLAQLTAGAWNTITVTVPANAKTPLAKLGVQFVTSATWTGTCYVDAISW</sequence>
<protein>
    <submittedName>
        <fullName evidence="2">Cellulase</fullName>
    </submittedName>
</protein>
<dbReference type="InterPro" id="IPR013780">
    <property type="entry name" value="Glyco_hydro_b"/>
</dbReference>
<name>A0A068NU88_FIMGI</name>
<gene>
    <name evidence="2" type="ORF">OP10G_3564</name>
</gene>
<dbReference type="Gene3D" id="2.60.120.260">
    <property type="entry name" value="Galactose-binding domain-like"/>
    <property type="match status" value="1"/>
</dbReference>
<dbReference type="Pfam" id="PF12891">
    <property type="entry name" value="Glyco_hydro_44"/>
    <property type="match status" value="1"/>
</dbReference>
<dbReference type="Gene3D" id="3.20.20.80">
    <property type="entry name" value="Glycosidases"/>
    <property type="match status" value="1"/>
</dbReference>
<evidence type="ECO:0000313" key="2">
    <source>
        <dbReference type="EMBL" id="AIE86932.1"/>
    </source>
</evidence>
<dbReference type="InterPro" id="IPR017853">
    <property type="entry name" value="GH"/>
</dbReference>
<dbReference type="EMBL" id="CP007139">
    <property type="protein sequence ID" value="AIE86932.1"/>
    <property type="molecule type" value="Genomic_DNA"/>
</dbReference>
<proteinExistence type="predicted"/>
<feature type="domain" description="Glycoside hydrolase family 44 catalytic" evidence="1">
    <location>
        <begin position="48"/>
        <end position="295"/>
    </location>
</feature>
<dbReference type="InterPro" id="IPR024745">
    <property type="entry name" value="GH44_cat"/>
</dbReference>
<organism evidence="2 3">
    <name type="scientific">Fimbriimonas ginsengisoli Gsoil 348</name>
    <dbReference type="NCBI Taxonomy" id="661478"/>
    <lineage>
        <taxon>Bacteria</taxon>
        <taxon>Bacillati</taxon>
        <taxon>Armatimonadota</taxon>
        <taxon>Fimbriimonadia</taxon>
        <taxon>Fimbriimonadales</taxon>
        <taxon>Fimbriimonadaceae</taxon>
        <taxon>Fimbriimonas</taxon>
    </lineage>
</organism>
<dbReference type="AlphaFoldDB" id="A0A068NU88"/>
<dbReference type="STRING" id="661478.OP10G_3564"/>
<dbReference type="HOGENOM" id="CLU_015111_1_1_0"/>
<accession>A0A068NU88</accession>
<keyword evidence="3" id="KW-1185">Reference proteome</keyword>
<evidence type="ECO:0000259" key="1">
    <source>
        <dbReference type="Pfam" id="PF12891"/>
    </source>
</evidence>
<evidence type="ECO:0000313" key="3">
    <source>
        <dbReference type="Proteomes" id="UP000027982"/>
    </source>
</evidence>
<dbReference type="KEGG" id="fgi:OP10G_3564"/>
<dbReference type="Proteomes" id="UP000027982">
    <property type="component" value="Chromosome"/>
</dbReference>
<dbReference type="eggNOG" id="COG3291">
    <property type="taxonomic scope" value="Bacteria"/>
</dbReference>
<dbReference type="SUPFAM" id="SSF51445">
    <property type="entry name" value="(Trans)glycosidases"/>
    <property type="match status" value="1"/>
</dbReference>
<reference evidence="2 3" key="1">
    <citation type="journal article" date="2014" name="PLoS ONE">
        <title>The first complete genome sequence of the class fimbriimonadia in the phylum armatimonadetes.</title>
        <authorList>
            <person name="Hu Z.Y."/>
            <person name="Wang Y.Z."/>
            <person name="Im W.T."/>
            <person name="Wang S.Y."/>
            <person name="Zhao G.P."/>
            <person name="Zheng H.J."/>
            <person name="Quan Z.X."/>
        </authorList>
    </citation>
    <scope>NUCLEOTIDE SEQUENCE [LARGE SCALE GENOMIC DNA]</scope>
    <source>
        <strain evidence="2">Gsoil 348</strain>
    </source>
</reference>
<dbReference type="Gene3D" id="2.60.40.1180">
    <property type="entry name" value="Golgi alpha-mannosidase II"/>
    <property type="match status" value="1"/>
</dbReference>